<protein>
    <submittedName>
        <fullName evidence="8">S8 family serine peptidase</fullName>
    </submittedName>
</protein>
<evidence type="ECO:0000313" key="9">
    <source>
        <dbReference type="Proteomes" id="UP001352263"/>
    </source>
</evidence>
<evidence type="ECO:0000256" key="4">
    <source>
        <dbReference type="ARBA" id="ARBA00022825"/>
    </source>
</evidence>
<dbReference type="InterPro" id="IPR000209">
    <property type="entry name" value="Peptidase_S8/S53_dom"/>
</dbReference>
<evidence type="ECO:0000259" key="7">
    <source>
        <dbReference type="Pfam" id="PF00082"/>
    </source>
</evidence>
<gene>
    <name evidence="8" type="ORF">RY831_05040</name>
</gene>
<dbReference type="PROSITE" id="PS00138">
    <property type="entry name" value="SUBTILASE_SER"/>
    <property type="match status" value="1"/>
</dbReference>
<name>A0ABU6J4E5_9BURK</name>
<dbReference type="PRINTS" id="PR00723">
    <property type="entry name" value="SUBTILISIN"/>
</dbReference>
<dbReference type="PROSITE" id="PS51892">
    <property type="entry name" value="SUBTILASE"/>
    <property type="match status" value="1"/>
</dbReference>
<comment type="caution">
    <text evidence="8">The sequence shown here is derived from an EMBL/GenBank/DDBJ whole genome shotgun (WGS) entry which is preliminary data.</text>
</comment>
<feature type="compositionally biased region" description="Low complexity" evidence="6">
    <location>
        <begin position="108"/>
        <end position="125"/>
    </location>
</feature>
<dbReference type="InterPro" id="IPR050131">
    <property type="entry name" value="Peptidase_S8_subtilisin-like"/>
</dbReference>
<feature type="active site" description="Charge relay system" evidence="5">
    <location>
        <position position="416"/>
    </location>
</feature>
<reference evidence="8 9" key="1">
    <citation type="submission" date="2023-10" db="EMBL/GenBank/DDBJ databases">
        <title>Noviherbaspirillum sp. CPCC 100848 genome assembly.</title>
        <authorList>
            <person name="Li X.Y."/>
            <person name="Fang X.M."/>
        </authorList>
    </citation>
    <scope>NUCLEOTIDE SEQUENCE [LARGE SCALE GENOMIC DNA]</scope>
    <source>
        <strain evidence="8 9">CPCC 100848</strain>
    </source>
</reference>
<evidence type="ECO:0000313" key="8">
    <source>
        <dbReference type="EMBL" id="MEC4718501.1"/>
    </source>
</evidence>
<dbReference type="Gene3D" id="3.40.50.200">
    <property type="entry name" value="Peptidase S8/S53 domain"/>
    <property type="match status" value="1"/>
</dbReference>
<dbReference type="InterPro" id="IPR022398">
    <property type="entry name" value="Peptidase_S8_His-AS"/>
</dbReference>
<accession>A0ABU6J4E5</accession>
<keyword evidence="9" id="KW-1185">Reference proteome</keyword>
<dbReference type="Proteomes" id="UP001352263">
    <property type="component" value="Unassembled WGS sequence"/>
</dbReference>
<evidence type="ECO:0000256" key="5">
    <source>
        <dbReference type="PROSITE-ProRule" id="PRU01240"/>
    </source>
</evidence>
<dbReference type="RefSeq" id="WP_326505237.1">
    <property type="nucleotide sequence ID" value="NZ_JAWIIV010000003.1"/>
</dbReference>
<dbReference type="EMBL" id="JAWIIV010000003">
    <property type="protein sequence ID" value="MEC4718501.1"/>
    <property type="molecule type" value="Genomic_DNA"/>
</dbReference>
<dbReference type="SUPFAM" id="SSF52743">
    <property type="entry name" value="Subtilisin-like"/>
    <property type="match status" value="1"/>
</dbReference>
<dbReference type="InterPro" id="IPR015500">
    <property type="entry name" value="Peptidase_S8_subtilisin-rel"/>
</dbReference>
<organism evidence="8 9">
    <name type="scientific">Noviherbaspirillum album</name>
    <dbReference type="NCBI Taxonomy" id="3080276"/>
    <lineage>
        <taxon>Bacteria</taxon>
        <taxon>Pseudomonadati</taxon>
        <taxon>Pseudomonadota</taxon>
        <taxon>Betaproteobacteria</taxon>
        <taxon>Burkholderiales</taxon>
        <taxon>Oxalobacteraceae</taxon>
        <taxon>Noviherbaspirillum</taxon>
    </lineage>
</organism>
<comment type="similarity">
    <text evidence="1 5">Belongs to the peptidase S8 family.</text>
</comment>
<keyword evidence="4 5" id="KW-0720">Serine protease</keyword>
<dbReference type="PROSITE" id="PS00137">
    <property type="entry name" value="SUBTILASE_HIS"/>
    <property type="match status" value="1"/>
</dbReference>
<evidence type="ECO:0000256" key="3">
    <source>
        <dbReference type="ARBA" id="ARBA00022801"/>
    </source>
</evidence>
<feature type="active site" description="Charge relay system" evidence="5">
    <location>
        <position position="380"/>
    </location>
</feature>
<evidence type="ECO:0000256" key="1">
    <source>
        <dbReference type="ARBA" id="ARBA00011073"/>
    </source>
</evidence>
<dbReference type="InterPro" id="IPR036852">
    <property type="entry name" value="Peptidase_S8/S53_dom_sf"/>
</dbReference>
<dbReference type="PANTHER" id="PTHR43806:SF11">
    <property type="entry name" value="CEREVISIN-RELATED"/>
    <property type="match status" value="1"/>
</dbReference>
<evidence type="ECO:0000256" key="2">
    <source>
        <dbReference type="ARBA" id="ARBA00022670"/>
    </source>
</evidence>
<proteinExistence type="inferred from homology"/>
<feature type="region of interest" description="Disordered" evidence="6">
    <location>
        <begin position="95"/>
        <end position="140"/>
    </location>
</feature>
<feature type="domain" description="Peptidase S8/S53" evidence="7">
    <location>
        <begin position="371"/>
        <end position="609"/>
    </location>
</feature>
<dbReference type="Pfam" id="PF00082">
    <property type="entry name" value="Peptidase_S8"/>
    <property type="match status" value="1"/>
</dbReference>
<keyword evidence="3 5" id="KW-0378">Hydrolase</keyword>
<keyword evidence="2 5" id="KW-0645">Protease</keyword>
<evidence type="ECO:0000256" key="6">
    <source>
        <dbReference type="SAM" id="MobiDB-lite"/>
    </source>
</evidence>
<dbReference type="PANTHER" id="PTHR43806">
    <property type="entry name" value="PEPTIDASE S8"/>
    <property type="match status" value="1"/>
</dbReference>
<feature type="active site" description="Charge relay system" evidence="5">
    <location>
        <position position="586"/>
    </location>
</feature>
<dbReference type="InterPro" id="IPR023828">
    <property type="entry name" value="Peptidase_S8_Ser-AS"/>
</dbReference>
<sequence>MASNCSEQGQGPQRERYIIRAAEPGRLAEFLASVSDDPHITILDLIGPAGMPHTAVATMPRETAQSLEQRFRASRQLMIEPDRPLSLFADSPEFQGKAMPKTTESNQPGSPGASAAPDGAPAKAGEPQARHGGRHVAERKGQFLITSRRLPGLMPMGVSPLQFSQIEQTLRASPDIEVVDTVGPKNIVGMLGDGVGDVPGVLVARMTHQKAGMLHQQAQGRLVVEHDQPLVLHDVAYQPPVMVAGTLPATGPVLSALFVVLGKDNAPVQDAEVYLFGSMLPVSGVTNDRGEVTLSMFGETPQTIRALYVKPKSDYWTFYQQQPDITPDEANLIGLRPLSDWPSLANFPQQQSMGWGQKAMRLDQLPGNFRGQGIKIAIIDSGAATTHEDLKKIRFGVDVINKKTNPNGWSDDTVMHGSHCAGIIAGADNAFGVRGFAPDAEIHVCKLFPGGQISQLIDALEYCIEKQIDVVNLSLGGAAPSEALEQQIVRAKNAGIACIVAAGNSGGRVQYPGASPNVLAVSAIGRLNEFPSDSYHTQAVTPVIDADGYFFARFSCYGPEIGVCGPGVAITSSVPANNFAAWDGTSMATPHITGLAALVLAHHPDFQAAYKARGPERVERLFQVIKASARPINLGDTSRTGFGLPDVLAAVGLQATAGASSGIAASAAGAPFGMAPQQSGFFPLGAAYADAARLAQLAQLSRLAQMAQLARPSASSWAQQSQGNGLGVMSSDPFGMYFGRQGTGIGGAGGIGAGTGTMMPFQMSAGGMTGQGW</sequence>